<protein>
    <submittedName>
        <fullName evidence="1">Vesicular amine transporter</fullName>
    </submittedName>
</protein>
<dbReference type="KEGG" id="egl:EGR_08052"/>
<dbReference type="SUPFAM" id="SSF48726">
    <property type="entry name" value="Immunoglobulin"/>
    <property type="match status" value="1"/>
</dbReference>
<dbReference type="Proteomes" id="UP000019149">
    <property type="component" value="Unassembled WGS sequence"/>
</dbReference>
<dbReference type="InterPro" id="IPR013783">
    <property type="entry name" value="Ig-like_fold"/>
</dbReference>
<dbReference type="GeneID" id="36343767"/>
<reference evidence="1 2" key="1">
    <citation type="journal article" date="2013" name="Nat. Genet.">
        <title>The genome of the hydatid tapeworm Echinococcus granulosus.</title>
        <authorList>
            <person name="Zheng H."/>
            <person name="Zhang W."/>
            <person name="Zhang L."/>
            <person name="Zhang Z."/>
            <person name="Li J."/>
            <person name="Lu G."/>
            <person name="Zhu Y."/>
            <person name="Wang Y."/>
            <person name="Huang Y."/>
            <person name="Liu J."/>
            <person name="Kang H."/>
            <person name="Chen J."/>
            <person name="Wang L."/>
            <person name="Chen A."/>
            <person name="Yu S."/>
            <person name="Gao Z."/>
            <person name="Jin L."/>
            <person name="Gu W."/>
            <person name="Wang Z."/>
            <person name="Zhao L."/>
            <person name="Shi B."/>
            <person name="Wen H."/>
            <person name="Lin R."/>
            <person name="Jones M.K."/>
            <person name="Brejova B."/>
            <person name="Vinar T."/>
            <person name="Zhao G."/>
            <person name="McManus D.P."/>
            <person name="Chen Z."/>
            <person name="Zhou Y."/>
            <person name="Wang S."/>
        </authorList>
    </citation>
    <scope>NUCLEOTIDE SEQUENCE [LARGE SCALE GENOMIC DNA]</scope>
</reference>
<dbReference type="CTD" id="36343767"/>
<dbReference type="STRING" id="6210.W6UUN7"/>
<dbReference type="OrthoDB" id="6159398at2759"/>
<evidence type="ECO:0000313" key="2">
    <source>
        <dbReference type="Proteomes" id="UP000019149"/>
    </source>
</evidence>
<dbReference type="Gene3D" id="2.60.40.10">
    <property type="entry name" value="Immunoglobulins"/>
    <property type="match status" value="1"/>
</dbReference>
<gene>
    <name evidence="1" type="ORF">EGR_08052</name>
</gene>
<dbReference type="AlphaFoldDB" id="W6UUN7"/>
<organism evidence="1 2">
    <name type="scientific">Echinococcus granulosus</name>
    <name type="common">Hydatid tapeworm</name>
    <dbReference type="NCBI Taxonomy" id="6210"/>
    <lineage>
        <taxon>Eukaryota</taxon>
        <taxon>Metazoa</taxon>
        <taxon>Spiralia</taxon>
        <taxon>Lophotrochozoa</taxon>
        <taxon>Platyhelminthes</taxon>
        <taxon>Cestoda</taxon>
        <taxon>Eucestoda</taxon>
        <taxon>Cyclophyllidea</taxon>
        <taxon>Taeniidae</taxon>
        <taxon>Echinococcus</taxon>
        <taxon>Echinococcus granulosus group</taxon>
    </lineage>
</organism>
<dbReference type="EMBL" id="APAU02000094">
    <property type="protein sequence ID" value="EUB57104.1"/>
    <property type="molecule type" value="Genomic_DNA"/>
</dbReference>
<evidence type="ECO:0000313" key="1">
    <source>
        <dbReference type="EMBL" id="EUB57104.1"/>
    </source>
</evidence>
<sequence>MSGGDFVMGVKKSLETNATVPFRCSGGRHSGDWAADRSRGCPTLDKDDFASSATHEEKRCVDWKSATGDVYAEEKAALPSEGELELGLTLEKVTTEQDGQRLICEASTSYPPDQVAERQYTEISVNYLTVYSRSLSIVVFGQQLLINKISVSIHRAWVNLTSQAIPEGVANHIVIVLSADIISKVVVIILDEVLPSPSRHPIKGKSVDRQKTFFSLADRSVLAGLFPIKAVDLSYIRFAPDKDIEVNEYPPQIKFDDGPIHTALGAAENIMVTVHGKPKADLVCDHMDLSGARELEALPDEKPGVNRYLLRLQGVTEEDLGEHFCSATNKFGTAKESFFLTLAPSKPEVISPTVSSHADYYLLGWRAKSKSPLRNVTFRIQTFDNEMDVKAKAKREETRTVSLNDPMVAKVNTSSEELQEFWHHLANLTFDAKHAVHIRACNKHACNEFDLQIPDVTFRTMKEYSSNKIDPNILAQPPSAALRELYSADSHRSACISAPRMMKLVVASRGRNQPVQLHSVSYSVEASLTVAISKSLLPGIRQS</sequence>
<comment type="caution">
    <text evidence="1">The sequence shown here is derived from an EMBL/GenBank/DDBJ whole genome shotgun (WGS) entry which is preliminary data.</text>
</comment>
<name>W6UUN7_ECHGR</name>
<dbReference type="InterPro" id="IPR036179">
    <property type="entry name" value="Ig-like_dom_sf"/>
</dbReference>
<dbReference type="RefSeq" id="XP_024348300.1">
    <property type="nucleotide sequence ID" value="XM_024497301.1"/>
</dbReference>
<keyword evidence="2" id="KW-1185">Reference proteome</keyword>
<accession>W6UUN7</accession>
<proteinExistence type="predicted"/>